<comment type="caution">
    <text evidence="2">The sequence shown here is derived from an EMBL/GenBank/DDBJ whole genome shotgun (WGS) entry which is preliminary data.</text>
</comment>
<dbReference type="NCBIfam" id="TIGR04131">
    <property type="entry name" value="Bac_Flav_CTERM"/>
    <property type="match status" value="1"/>
</dbReference>
<accession>A0A967AS97</accession>
<name>A0A967AS97_9FLAO</name>
<dbReference type="Proteomes" id="UP000707206">
    <property type="component" value="Unassembled WGS sequence"/>
</dbReference>
<dbReference type="EMBL" id="VIKU02000001">
    <property type="protein sequence ID" value="NHF59047.1"/>
    <property type="molecule type" value="Genomic_DNA"/>
</dbReference>
<sequence>MKPLSTKKLFLSGFLLLIAGCLTSFSQLKNDFDVRYEADIRGELTFIANNIVNRNVEESVRYRWVRRRGRWVLETTTVPAASPNEPYNDTGSSSISNDSHDMQYIDIDNDASTFSSSSATLDIPDEGCSLIRYAGLYWGAVYVNPDRSNLDEIKFRVPGGTYQDITADEILFDGNGDTDFGYYSPYACYKDVTSIVAANPNPDGDYFVANVRASLGGGIGGGISAGWTLVIVYENPNLPGSKFITTFDGYAGIKSGESTDIPISGFTTLPAPFDVNANITVAALEGDNRIEGDGLLISSGGNPFTPLNSTVNPSDNFFNANISIDPNIVMTRNPNSINTLGWDTDLFPVTNNFNQVIPNDATSAILRATSSQDKYDIFFAAFDVEIIAPNIVLEKKVFLPGGSSDADNITGQGVNLGQNLDYVLSFDNIGNDDATGTKPDHPDYQPGDSPFYTIRDVLPLNVSPPDGRTDFIPSDFVLPPGMAQPTYDPATRTLIFTIPDELVEKDAPQYSIRFSVQVAENCFDFINACSDQIENLAYSTYRGVENSALVTDDPSVTDFDSCGYVVPGATNFLLDDLSDCNFERTLELCGSSTLLDAGDGFGGYIWKLDANENGIFDDSDPLVPDDGDPDNDPSTILVNQVGTYIVDKLDLDPCKGFKEIIHVVPYGSGSIPNPIIDYFNMVNSDADTTNDLAGEIVQCSIDSDFLPKIFLCGLNDSRQLQVNIPDAQSISWELLDQASCDSEGDNCASKSVECVYNQVGTGNNFIVNTAGKYRLQVNYLNGCASRFFFHVFQNTLDIQSTKQDIICNTPGNITVNSPATGYGYRLVDDNTGAVIVPFGTNNSFDFGPGENGGYRVEVTPLDSSNQPITGACIFSTPVIGILDREVQYAVDTTDAGCNGLGSISLEVSNADANYEYEIRLDDGSNGGQGTLVDNATAKTTNYFTFDNLAAGDYIAIIRTDDGCSYSEQVTIADDGRLNLEARVSQHITCREGNIQMSSTGGQTPHTYAIWSHVDDGGATVISYSDVTDIPASEFQSSQIFDIVDPGEYTFVVVDRNSCFAFSNTVTIEFRPAAEFNPTSVSDVLCFGDSNGSIQMNLTDDNNYQLTYYLFDNATFDETNYNLNNAQAVNATGYFPGLPAGDYAIVINQRRGSASCDYFEYHTVSSPTSALAIDGVKIQDYTCTQDGIIEAQNVTGGTAPYEYSIDGIFFVSDTTPNAHRFENLGEGSYVITVRDAAGCTETTGPIQMNPLNEPTNLTFASTQPICPAVTSDVTVTVIGGNTPFNYEIIAPAGDALDNGNDPVFVGLAPGTYTFRVEDAKGCTIERNYTINPITPITVVGQLDNNISCFNLQDGAVTFNVADFATSYDYSVVGPANFNGVGETSATVSLTNLEDGTYSITVTDSDTQCIATASVTVAAPPAALVISDLNITDLSCSTSGTVPGSVTVTAQDGWGGYEYELEDPAGGVTGPQSNNSFSGLTDTSGDYTVTVRDAGGCTVTRTFTLTPTVTPVLEVTANSLCYDSTAGLTLTANVTSGGEAPFQYRLNGGAYQTEVDFTGLGPGSYTMEVIDSKNCTASTSIDVFPTLTASASLIKDLDCSASPDAEIRVTINGGNPTFTYEVLRDNASVQASTPVPAIPFTFTATVAGTYEFVITDSETCSVTTNEVVVTDNPLPTVTPVLTQPLCNSEANGSVDLNVTGGLPPYSIVFNGSAPSTQEVYAGLSAGVNYPYTVTDGKGCVASGSITLSEPSALAFATSITQQYTCDTGSATIEVTTLPTGGTGPYEYSIDGVNFSGSTTFSGLLNGPHTITVRDANFCTATSIQTIDPLNGPTDLSFSATAVSCPALSSDVTVSVVDGNAPFTYEIIAPAASTANNGNNNVFVGLAPGTYTFLVTDAKGCDIQRDYRVADITPVTVVSQLTTNVSCFNVLPPDGEFSFTVDDFATTYSYTVEDGSAAVIQSQNTINLTTPIAVAGLAADTYTVRVTDDTTNCTATTTMTISNPPAALDFTFTDTPVTCLENATITVMATDGWGSYEYQLENTVGPSMVYPYQPNNTFTNVPAGSYTIYVRDVGGCVVDKPITIDPAQTPTIGLDTTSDICYDSATQASLIINITDGVAPFSYTINGGGQTAVVGNPFTIPNLIPGTYDIQVTDAYGCMSNILSQTIAPQLTATATLTQDLLCTGNAIIDVVINGGTTPYATYQVQIDGGGYGATTAIAGTSFTYNGAAVAGTYQFLITDAQNCPIETNEVIITPTEIPQATPTVTDVACYNGSDGSVFIDVDSNFGTAPYTISFNGSAFTSTTNYSGLSAGNYPFIVRDNRGCEFNGNAMVNEPLQILSSMTARDVTCVPSSGGVNSGNQLGGVDVTITQGGVADYIYTLYDSANNIVVLGNGDPNPVTSSSTTHSFDGVDFGDYYVRIVDANGCESDLGSVRVRSNPYLTLTANIPPPDCPTGGTAEITASGGSGDYTFDIYDVGTPPTSEISTAPDTEVATFTGLNPGQTYIIRAYDNTNNCTSYQEVVIPTLSGITVTIDSTTDLTCAGADDGVMTFTVDNYDLGVTSIDYEILNAVTNTPVTGAGTYAGTIGPGPAGGPQSLTISQIPPGDYVLLVDEATAPSCSNTTTFRITEPTPVTLTLISQTAANCNDLAEVTVRASGGTGPYSYAYVVNGAGVPGAFPEGATFTLNPTVSLDWDIYAQDANNCIVSIPLDVTITQDPSPQISVALNDQCTADEGGFSVDITLDAVGIIPHRISIDGGAPQSASGLSVVGDIMTVTNLSSGAHTFEILDVNGCGETESITIYPPLAIVANITNDENCNPANTGEVTVTANGGSGNYTYRQIAPAGPTEPSGIFTGLTHSTSYTFEVEDVTTTCRIPITVTLPTPVVPTFTLSKTDVSCYTGSDGTITVTLDPGNIDMPYSYSLDGGAPQLSNVFNGLSQGTYDVTVISDKGCEDTRSIDVNEPSQLAITALPSDFSCDDVASTITVTIDNDGTGNPSGTGPYTYSFDGGANYQPGNTFEVPYGSADVTVVVKDANHCTDTRVVNIPVRQDVQATINRISAPIDCTTAQEVIEIVVTNGVGPYTYTELPSGAVVPDPTNIVLTAPGTYTYEVLDTDTNCSVIVEHVIAPYDLIDVSATVTSDATCSYGTDGQIEVTITGYTGTFDYEVLDSTGSVVVGTLDSDNATSDPYVFSVSTTLGAGTYSVRIIETSFPECRDISNTVTIDAPEAVMVMEVSNTPANCNDDAIVVVQASGGTAGYTYAVLPDGSPAPTLPAQFTEDETLHLNPSTNTLWDVYAMDVNGCISPVLDITISLDTSPDISLAIDDECAAEGSFGITVTLDAVNTGVAPYTMSIDGNAFENIASFPHTYAGLSAGGHSIEIRDANGCGETENINIDPELTVIAVVNTQPTCATNDGIIEFTVAGGSGAFTVELLRADLSATGIAATGNQFTGVAFGDFVVRVTDTTLGTPNCSADAPISLEEPSLVTLLQTDKTDVSCNGLSDGSITVNMETPSAGVNDNPPYTFEITDGTSTFTQNTNLFTGLSAGTWDITVTSNRNCVGVDQVTIVEPTILDAAITNVGPFVCDPNNTQQAATIEVTITAGTGTPDYFYSVNGGSFLPTGGEIFTYSAITAGNYDIVIRDANGCMFPLPTQNIAPLNTFMATVALSDAITCANGREEVLITVADNGNPNTYTYELLPMGNSNGTQTATTGNTATFELTAVGTYTFRITDTATGCYVDTAPYEIVPYDLIEVTAQAVDPVICYTDVNGSYSLTVSGYTGDYDYEVFDSADNLVLGPVRTDTGVNPRVLSGLSGGSYYVRVTEVDATGTQQCSDETNIFTIVSPDMPLSVTTTPLANVTCDNDRGELLIEPSGGYAPYDIVLTNTTTGDVYTENDVLSHVFNGLSAGNYTIVVTDNARTPGCQVTDNEVLIEPTQIDATAVATNTPLLCEGDTNATVSAIGVVNGSGNYEYQLNYYDPADANDPFNTSGAILTFSSGAQTSPNFNNLGAGIYSITVSDGWNCDRVTNLVAIEEYTPVVATLIRTSPMTCQTGIELRLSASGGAGAPYEYFNPLTGTWDAMDDAASNDVKILSFPNNPATDPDLYQFIVRDRNACISNPSNEISGREPEELQLEATAIAGIDCFGADTGVIQASAEGGLGNYRYSLFTDAALANNYYGAGVDQASGEFRDLPAGTYYVNVISEDCTTPPEEVIIDPAVYLEFTTTKTDVSCFDEEDGTISVLDNGGGTGEYQYAISGPNNNNLQQFDSINVFTGLEGSPEGTVYQIIAQDSNGCLTYFEETIYKPTELMLTATPTDESCLDSNDGSILLNITGGTAPYRAALNSTDDSDFVPVVDGYEFQDLAPGIYEIYLRDQNDCPSVAIATVAEGVNLRAEVRPVYECDSNRVMNYINITLEDDTILGDVMYALDSDDINDAQLSPDFRNSAPGEHYVTLFSGRCVSDPYPFTIEEFEELTLRLENNNINEITAIAEGGQQEYTFYFGDVNNGNDNTYYINRTDTYVVTVVDENGCEVSVSIFMEFIDIEIPNFFTPGDGDGLNDTWKPRNDEGFPEILTVIFDRYGREVYKMRLGDQGWDGRYRTKDLPSGDYWYILKLNGENDDREFVGHFTLYR</sequence>
<keyword evidence="1" id="KW-0732">Signal</keyword>
<reference evidence="2" key="2">
    <citation type="submission" date="2020-03" db="EMBL/GenBank/DDBJ databases">
        <title>Flavobacteriaceae bacterium strain TP-CH-4, a member of the family Flavobacteriaceae isolated from a deep-sea seamount.</title>
        <authorList>
            <person name="Zhang D.-C."/>
        </authorList>
    </citation>
    <scope>NUCLEOTIDE SEQUENCE</scope>
    <source>
        <strain evidence="2">TP-CH-4</strain>
    </source>
</reference>
<dbReference type="PROSITE" id="PS51257">
    <property type="entry name" value="PROKAR_LIPOPROTEIN"/>
    <property type="match status" value="1"/>
</dbReference>
<proteinExistence type="predicted"/>
<dbReference type="InterPro" id="IPR025667">
    <property type="entry name" value="SprB_repeat"/>
</dbReference>
<feature type="signal peptide" evidence="1">
    <location>
        <begin position="1"/>
        <end position="26"/>
    </location>
</feature>
<dbReference type="Pfam" id="PF13573">
    <property type="entry name" value="SprB"/>
    <property type="match status" value="7"/>
</dbReference>
<gene>
    <name evidence="2" type="ORF">FK220_006835</name>
</gene>
<organism evidence="2 3">
    <name type="scientific">Pelagihabitans pacificus</name>
    <dbReference type="NCBI Taxonomy" id="2696054"/>
    <lineage>
        <taxon>Bacteria</taxon>
        <taxon>Pseudomonadati</taxon>
        <taxon>Bacteroidota</taxon>
        <taxon>Flavobacteriia</taxon>
        <taxon>Flavobacteriales</taxon>
        <taxon>Flavobacteriaceae</taxon>
        <taxon>Pelagihabitans</taxon>
    </lineage>
</organism>
<protein>
    <submittedName>
        <fullName evidence="2">T9SS type B sorting domain-containing protein</fullName>
    </submittedName>
</protein>
<dbReference type="Pfam" id="PF13585">
    <property type="entry name" value="CHU_C"/>
    <property type="match status" value="1"/>
</dbReference>
<dbReference type="RefSeq" id="WP_152573502.1">
    <property type="nucleotide sequence ID" value="NZ_VIKU02000001.1"/>
</dbReference>
<feature type="chain" id="PRO_5036960587" evidence="1">
    <location>
        <begin position="27"/>
        <end position="4624"/>
    </location>
</feature>
<evidence type="ECO:0000313" key="3">
    <source>
        <dbReference type="Proteomes" id="UP000707206"/>
    </source>
</evidence>
<keyword evidence="3" id="KW-1185">Reference proteome</keyword>
<evidence type="ECO:0000256" key="1">
    <source>
        <dbReference type="SAM" id="SignalP"/>
    </source>
</evidence>
<evidence type="ECO:0000313" key="2">
    <source>
        <dbReference type="EMBL" id="NHF59047.1"/>
    </source>
</evidence>
<reference evidence="2" key="1">
    <citation type="submission" date="2019-07" db="EMBL/GenBank/DDBJ databases">
        <authorList>
            <person name="De-Chao Zhang Q."/>
        </authorList>
    </citation>
    <scope>NUCLEOTIDE SEQUENCE</scope>
    <source>
        <strain evidence="2">TP-CH-4</strain>
    </source>
</reference>
<dbReference type="InterPro" id="IPR026341">
    <property type="entry name" value="T9SS_type_B"/>
</dbReference>